<dbReference type="EMBL" id="CP042997">
    <property type="protein sequence ID" value="QEH34160.1"/>
    <property type="molecule type" value="Genomic_DNA"/>
</dbReference>
<dbReference type="SMART" id="SM00320">
    <property type="entry name" value="WD40"/>
    <property type="match status" value="2"/>
</dbReference>
<feature type="repeat" description="WD" evidence="1">
    <location>
        <begin position="210"/>
        <end position="242"/>
    </location>
</feature>
<dbReference type="Pfam" id="PF00400">
    <property type="entry name" value="WD40"/>
    <property type="match status" value="1"/>
</dbReference>
<dbReference type="PROSITE" id="PS50294">
    <property type="entry name" value="WD_REPEATS_REGION"/>
    <property type="match status" value="1"/>
</dbReference>
<protein>
    <submittedName>
        <fullName evidence="2">Uncharacterized protein</fullName>
    </submittedName>
</protein>
<dbReference type="AlphaFoldDB" id="A0A5B9W2D8"/>
<dbReference type="InterPro" id="IPR015943">
    <property type="entry name" value="WD40/YVTN_repeat-like_dom_sf"/>
</dbReference>
<accession>A0A5B9W2D8</accession>
<dbReference type="Gene3D" id="2.130.10.10">
    <property type="entry name" value="YVTN repeat-like/Quinoprotein amine dehydrogenase"/>
    <property type="match status" value="1"/>
</dbReference>
<dbReference type="RefSeq" id="WP_148594123.1">
    <property type="nucleotide sequence ID" value="NZ_CP042997.1"/>
</dbReference>
<keyword evidence="1" id="KW-0853">WD repeat</keyword>
<dbReference type="InterPro" id="IPR011044">
    <property type="entry name" value="Quino_amine_DH_bsu"/>
</dbReference>
<dbReference type="InterPro" id="IPR001680">
    <property type="entry name" value="WD40_rpt"/>
</dbReference>
<evidence type="ECO:0000313" key="2">
    <source>
        <dbReference type="EMBL" id="QEH34160.1"/>
    </source>
</evidence>
<proteinExistence type="predicted"/>
<organism evidence="2 3">
    <name type="scientific">Aquisphaera giovannonii</name>
    <dbReference type="NCBI Taxonomy" id="406548"/>
    <lineage>
        <taxon>Bacteria</taxon>
        <taxon>Pseudomonadati</taxon>
        <taxon>Planctomycetota</taxon>
        <taxon>Planctomycetia</taxon>
        <taxon>Isosphaerales</taxon>
        <taxon>Isosphaeraceae</taxon>
        <taxon>Aquisphaera</taxon>
    </lineage>
</organism>
<gene>
    <name evidence="2" type="ORF">OJF2_26950</name>
</gene>
<dbReference type="SUPFAM" id="SSF50969">
    <property type="entry name" value="YVTN repeat-like/Quinoprotein amine dehydrogenase"/>
    <property type="match status" value="1"/>
</dbReference>
<dbReference type="KEGG" id="agv:OJF2_26950"/>
<dbReference type="Proteomes" id="UP000324233">
    <property type="component" value="Chromosome"/>
</dbReference>
<evidence type="ECO:0000313" key="3">
    <source>
        <dbReference type="Proteomes" id="UP000324233"/>
    </source>
</evidence>
<evidence type="ECO:0000256" key="1">
    <source>
        <dbReference type="PROSITE-ProRule" id="PRU00221"/>
    </source>
</evidence>
<dbReference type="PROSITE" id="PS50082">
    <property type="entry name" value="WD_REPEATS_2"/>
    <property type="match status" value="1"/>
</dbReference>
<reference evidence="2 3" key="1">
    <citation type="submission" date="2019-08" db="EMBL/GenBank/DDBJ databases">
        <title>Deep-cultivation of Planctomycetes and their phenomic and genomic characterization uncovers novel biology.</title>
        <authorList>
            <person name="Wiegand S."/>
            <person name="Jogler M."/>
            <person name="Boedeker C."/>
            <person name="Pinto D."/>
            <person name="Vollmers J."/>
            <person name="Rivas-Marin E."/>
            <person name="Kohn T."/>
            <person name="Peeters S.H."/>
            <person name="Heuer A."/>
            <person name="Rast P."/>
            <person name="Oberbeckmann S."/>
            <person name="Bunk B."/>
            <person name="Jeske O."/>
            <person name="Meyerdierks A."/>
            <person name="Storesund J.E."/>
            <person name="Kallscheuer N."/>
            <person name="Luecker S."/>
            <person name="Lage O.M."/>
            <person name="Pohl T."/>
            <person name="Merkel B.J."/>
            <person name="Hornburger P."/>
            <person name="Mueller R.-W."/>
            <person name="Bruemmer F."/>
            <person name="Labrenz M."/>
            <person name="Spormann A.M."/>
            <person name="Op den Camp H."/>
            <person name="Overmann J."/>
            <person name="Amann R."/>
            <person name="Jetten M.S.M."/>
            <person name="Mascher T."/>
            <person name="Medema M.H."/>
            <person name="Devos D.P."/>
            <person name="Kaster A.-K."/>
            <person name="Ovreas L."/>
            <person name="Rohde M."/>
            <person name="Galperin M.Y."/>
            <person name="Jogler C."/>
        </authorList>
    </citation>
    <scope>NUCLEOTIDE SEQUENCE [LARGE SCALE GENOMIC DNA]</scope>
    <source>
        <strain evidence="2 3">OJF2</strain>
    </source>
</reference>
<name>A0A5B9W2D8_9BACT</name>
<sequence length="286" mass="30296">MFSFQIPTDRVDYLQVAFAAIGPGLVVRWGTQFTPYTVSTWDAPGSPSGWKLTAPALCLSPDGEWASAYDKGSGEVRVTRVGEGKPSAVVGRGVGAGNVWTAVAPGGSAVAWKDDSYTVVHALPGGEPVARVKSGWGVDLRFSAGGRWLTERGERVFRVFARESNHKVFARIPAARFILGEVTEGLTAVVTTEKDEVTVWDLGRKAATATLSGGGSVSALALSADGRRVLTGTTDGELALWDADGVRLQRYDWEVGVPIAAAFSRDGTRAAIGGMIGRIVVWDIED</sequence>
<keyword evidence="3" id="KW-1185">Reference proteome</keyword>